<protein>
    <recommendedName>
        <fullName evidence="2">Sacsin/Nov domain-containing protein</fullName>
    </recommendedName>
</protein>
<evidence type="ECO:0000313" key="4">
    <source>
        <dbReference type="Proteomes" id="UP001054857"/>
    </source>
</evidence>
<evidence type="ECO:0000259" key="2">
    <source>
        <dbReference type="Pfam" id="PF25794"/>
    </source>
</evidence>
<sequence length="328" mass="35001">AAAAGASGGGAAAAAAAPWPGTLFRFPLRSAELAAASTISKQVYTPESVRVLLQQLCSESSQILLFLKHIVRLEVYEWPRGAAQPHLLFACHVSNPSQEVLWERGLFARVSGERPSSSSSSAPSLAAAAAAGVLAATGSATSAAAADSGYQPLPDILRSYRLELQSEWYDTGGTWNVRQEEGEAEQQQQLQGQRRRARRRLQRRSFIVSQMRGGGDVAEFADQLSRHFGVPLVAWGAVAADITVLTSAAAAARAGSGAGGEEDQEQEEEEVAAAPEEGRAFCFLPLPARTGLPVHVNGYFELSSNRRDIWHGEDMAGSGARRAQWNTM</sequence>
<dbReference type="EMBL" id="BMAR01000001">
    <property type="protein sequence ID" value="GFR39744.1"/>
    <property type="molecule type" value="Genomic_DNA"/>
</dbReference>
<comment type="caution">
    <text evidence="3">The sequence shown here is derived from an EMBL/GenBank/DDBJ whole genome shotgun (WGS) entry which is preliminary data.</text>
</comment>
<accession>A0AAD3DED4</accession>
<feature type="non-terminal residue" evidence="3">
    <location>
        <position position="1"/>
    </location>
</feature>
<dbReference type="Proteomes" id="UP001054857">
    <property type="component" value="Unassembled WGS sequence"/>
</dbReference>
<dbReference type="GO" id="GO:0030544">
    <property type="term" value="F:Hsp70 protein binding"/>
    <property type="evidence" value="ECO:0007669"/>
    <property type="project" value="TreeGrafter"/>
</dbReference>
<feature type="non-terminal residue" evidence="3">
    <location>
        <position position="328"/>
    </location>
</feature>
<gene>
    <name evidence="3" type="ORF">Agub_g226</name>
</gene>
<keyword evidence="4" id="KW-1185">Reference proteome</keyword>
<evidence type="ECO:0000256" key="1">
    <source>
        <dbReference type="SAM" id="MobiDB-lite"/>
    </source>
</evidence>
<evidence type="ECO:0000313" key="3">
    <source>
        <dbReference type="EMBL" id="GFR39744.1"/>
    </source>
</evidence>
<organism evidence="3 4">
    <name type="scientific">Astrephomene gubernaculifera</name>
    <dbReference type="NCBI Taxonomy" id="47775"/>
    <lineage>
        <taxon>Eukaryota</taxon>
        <taxon>Viridiplantae</taxon>
        <taxon>Chlorophyta</taxon>
        <taxon>core chlorophytes</taxon>
        <taxon>Chlorophyceae</taxon>
        <taxon>CS clade</taxon>
        <taxon>Chlamydomonadales</taxon>
        <taxon>Astrephomenaceae</taxon>
        <taxon>Astrephomene</taxon>
    </lineage>
</organism>
<dbReference type="InterPro" id="IPR058210">
    <property type="entry name" value="SACS/Nov_dom"/>
</dbReference>
<dbReference type="Pfam" id="PF25794">
    <property type="entry name" value="SACS"/>
    <property type="match status" value="1"/>
</dbReference>
<dbReference type="PANTHER" id="PTHR15600:SF42">
    <property type="entry name" value="SACSIN"/>
    <property type="match status" value="1"/>
</dbReference>
<feature type="region of interest" description="Disordered" evidence="1">
    <location>
        <begin position="255"/>
        <end position="274"/>
    </location>
</feature>
<dbReference type="PANTHER" id="PTHR15600">
    <property type="entry name" value="SACSIN"/>
    <property type="match status" value="1"/>
</dbReference>
<reference evidence="3 4" key="1">
    <citation type="journal article" date="2021" name="Sci. Rep.">
        <title>Genome sequencing of the multicellular alga Astrephomene provides insights into convergent evolution of germ-soma differentiation.</title>
        <authorList>
            <person name="Yamashita S."/>
            <person name="Yamamoto K."/>
            <person name="Matsuzaki R."/>
            <person name="Suzuki S."/>
            <person name="Yamaguchi H."/>
            <person name="Hirooka S."/>
            <person name="Minakuchi Y."/>
            <person name="Miyagishima S."/>
            <person name="Kawachi M."/>
            <person name="Toyoda A."/>
            <person name="Nozaki H."/>
        </authorList>
    </citation>
    <scope>NUCLEOTIDE SEQUENCE [LARGE SCALE GENOMIC DNA]</scope>
    <source>
        <strain evidence="3 4">NIES-4017</strain>
    </source>
</reference>
<name>A0AAD3DED4_9CHLO</name>
<dbReference type="InterPro" id="IPR052972">
    <property type="entry name" value="Sacsin_chaperone_reg"/>
</dbReference>
<dbReference type="AlphaFoldDB" id="A0AAD3DED4"/>
<feature type="domain" description="Sacsin/Nov" evidence="2">
    <location>
        <begin position="17"/>
        <end position="87"/>
    </location>
</feature>
<proteinExistence type="predicted"/>
<feature type="compositionally biased region" description="Acidic residues" evidence="1">
    <location>
        <begin position="260"/>
        <end position="271"/>
    </location>
</feature>